<evidence type="ECO:0000313" key="3">
    <source>
        <dbReference type="Proteomes" id="UP000029981"/>
    </source>
</evidence>
<gene>
    <name evidence="2" type="ORF">Csa_7G305380</name>
</gene>
<feature type="region of interest" description="Disordered" evidence="1">
    <location>
        <begin position="90"/>
        <end position="113"/>
    </location>
</feature>
<evidence type="ECO:0000313" key="2">
    <source>
        <dbReference type="EMBL" id="KGN44478.1"/>
    </source>
</evidence>
<dbReference type="AlphaFoldDB" id="A0A0A0K4U2"/>
<accession>A0A0A0K4U2</accession>
<reference evidence="2 3" key="3">
    <citation type="journal article" date="2010" name="BMC Genomics">
        <title>Transcriptome sequencing and comparative analysis of cucumber flowers with different sex types.</title>
        <authorList>
            <person name="Guo S."/>
            <person name="Zheng Y."/>
            <person name="Joung J.G."/>
            <person name="Liu S."/>
            <person name="Zhang Z."/>
            <person name="Crasta O.R."/>
            <person name="Sobral B.W."/>
            <person name="Xu Y."/>
            <person name="Huang S."/>
            <person name="Fei Z."/>
        </authorList>
    </citation>
    <scope>NUCLEOTIDE SEQUENCE [LARGE SCALE GENOMIC DNA]</scope>
    <source>
        <strain evidence="3">cv. 9930</strain>
    </source>
</reference>
<evidence type="ECO:0000256" key="1">
    <source>
        <dbReference type="SAM" id="MobiDB-lite"/>
    </source>
</evidence>
<reference evidence="2 3" key="1">
    <citation type="journal article" date="2009" name="Nat. Genet.">
        <title>The genome of the cucumber, Cucumis sativus L.</title>
        <authorList>
            <person name="Huang S."/>
            <person name="Li R."/>
            <person name="Zhang Z."/>
            <person name="Li L."/>
            <person name="Gu X."/>
            <person name="Fan W."/>
            <person name="Lucas W.J."/>
            <person name="Wang X."/>
            <person name="Xie B."/>
            <person name="Ni P."/>
            <person name="Ren Y."/>
            <person name="Zhu H."/>
            <person name="Li J."/>
            <person name="Lin K."/>
            <person name="Jin W."/>
            <person name="Fei Z."/>
            <person name="Li G."/>
            <person name="Staub J."/>
            <person name="Kilian A."/>
            <person name="van der Vossen E.A."/>
            <person name="Wu Y."/>
            <person name="Guo J."/>
            <person name="He J."/>
            <person name="Jia Z."/>
            <person name="Ren Y."/>
            <person name="Tian G."/>
            <person name="Lu Y."/>
            <person name="Ruan J."/>
            <person name="Qian W."/>
            <person name="Wang M."/>
            <person name="Huang Q."/>
            <person name="Li B."/>
            <person name="Xuan Z."/>
            <person name="Cao J."/>
            <person name="Asan"/>
            <person name="Wu Z."/>
            <person name="Zhang J."/>
            <person name="Cai Q."/>
            <person name="Bai Y."/>
            <person name="Zhao B."/>
            <person name="Han Y."/>
            <person name="Li Y."/>
            <person name="Li X."/>
            <person name="Wang S."/>
            <person name="Shi Q."/>
            <person name="Liu S."/>
            <person name="Cho W.K."/>
            <person name="Kim J.Y."/>
            <person name="Xu Y."/>
            <person name="Heller-Uszynska K."/>
            <person name="Miao H."/>
            <person name="Cheng Z."/>
            <person name="Zhang S."/>
            <person name="Wu J."/>
            <person name="Yang Y."/>
            <person name="Kang H."/>
            <person name="Li M."/>
            <person name="Liang H."/>
            <person name="Ren X."/>
            <person name="Shi Z."/>
            <person name="Wen M."/>
            <person name="Jian M."/>
            <person name="Yang H."/>
            <person name="Zhang G."/>
            <person name="Yang Z."/>
            <person name="Chen R."/>
            <person name="Liu S."/>
            <person name="Li J."/>
            <person name="Ma L."/>
            <person name="Liu H."/>
            <person name="Zhou Y."/>
            <person name="Zhao J."/>
            <person name="Fang X."/>
            <person name="Li G."/>
            <person name="Fang L."/>
            <person name="Li Y."/>
            <person name="Liu D."/>
            <person name="Zheng H."/>
            <person name="Zhang Y."/>
            <person name="Qin N."/>
            <person name="Li Z."/>
            <person name="Yang G."/>
            <person name="Yang S."/>
            <person name="Bolund L."/>
            <person name="Kristiansen K."/>
            <person name="Zheng H."/>
            <person name="Li S."/>
            <person name="Zhang X."/>
            <person name="Yang H."/>
            <person name="Wang J."/>
            <person name="Sun R."/>
            <person name="Zhang B."/>
            <person name="Jiang S."/>
            <person name="Wang J."/>
            <person name="Du Y."/>
            <person name="Li S."/>
        </authorList>
    </citation>
    <scope>NUCLEOTIDE SEQUENCE [LARGE SCALE GENOMIC DNA]</scope>
    <source>
        <strain evidence="3">cv. 9930</strain>
    </source>
</reference>
<name>A0A0A0K4U2_CUCSA</name>
<sequence length="113" mass="12843">MCLNAEKFVPISQLTSAGKFVVFGPNGVKVYQDLEASGKLLMERQEMDSIYIMLAEDAYMDMQRHLVTECIDSTDEQCHTINEALSWKALDSEKTPKDERSFEEGSKDEISRV</sequence>
<organism evidence="2 3">
    <name type="scientific">Cucumis sativus</name>
    <name type="common">Cucumber</name>
    <dbReference type="NCBI Taxonomy" id="3659"/>
    <lineage>
        <taxon>Eukaryota</taxon>
        <taxon>Viridiplantae</taxon>
        <taxon>Streptophyta</taxon>
        <taxon>Embryophyta</taxon>
        <taxon>Tracheophyta</taxon>
        <taxon>Spermatophyta</taxon>
        <taxon>Magnoliopsida</taxon>
        <taxon>eudicotyledons</taxon>
        <taxon>Gunneridae</taxon>
        <taxon>Pentapetalae</taxon>
        <taxon>rosids</taxon>
        <taxon>fabids</taxon>
        <taxon>Cucurbitales</taxon>
        <taxon>Cucurbitaceae</taxon>
        <taxon>Benincaseae</taxon>
        <taxon>Cucumis</taxon>
    </lineage>
</organism>
<protein>
    <submittedName>
        <fullName evidence="2">Uncharacterized protein</fullName>
    </submittedName>
</protein>
<reference evidence="2 3" key="2">
    <citation type="journal article" date="2009" name="PLoS ONE">
        <title>An integrated genetic and cytogenetic map of the cucumber genome.</title>
        <authorList>
            <person name="Ren Y."/>
            <person name="Zhang Z."/>
            <person name="Liu J."/>
            <person name="Staub J.E."/>
            <person name="Han Y."/>
            <person name="Cheng Z."/>
            <person name="Li X."/>
            <person name="Lu J."/>
            <person name="Miao H."/>
            <person name="Kang H."/>
            <person name="Xie B."/>
            <person name="Gu X."/>
            <person name="Wang X."/>
            <person name="Du Y."/>
            <person name="Jin W."/>
            <person name="Huang S."/>
        </authorList>
    </citation>
    <scope>NUCLEOTIDE SEQUENCE [LARGE SCALE GENOMIC DNA]</scope>
    <source>
        <strain evidence="3">cv. 9930</strain>
    </source>
</reference>
<dbReference type="Gramene" id="KGN44478">
    <property type="protein sequence ID" value="KGN44478"/>
    <property type="gene ID" value="Csa_7G305380"/>
</dbReference>
<proteinExistence type="predicted"/>
<reference evidence="2 3" key="4">
    <citation type="journal article" date="2011" name="BMC Genomics">
        <title>RNA-Seq improves annotation of protein-coding genes in the cucumber genome.</title>
        <authorList>
            <person name="Li Z."/>
            <person name="Zhang Z."/>
            <person name="Yan P."/>
            <person name="Huang S."/>
            <person name="Fei Z."/>
            <person name="Lin K."/>
        </authorList>
    </citation>
    <scope>NUCLEOTIDE SEQUENCE [LARGE SCALE GENOMIC DNA]</scope>
    <source>
        <strain evidence="3">cv. 9930</strain>
    </source>
</reference>
<keyword evidence="3" id="KW-1185">Reference proteome</keyword>
<dbReference type="Proteomes" id="UP000029981">
    <property type="component" value="Chromosome 7"/>
</dbReference>
<dbReference type="EMBL" id="CM002928">
    <property type="protein sequence ID" value="KGN44478.1"/>
    <property type="molecule type" value="Genomic_DNA"/>
</dbReference>